<sequence length="127" mass="14120">MSSDSSAPSKSNGIKKTKLHLKRKTHESSEESDDRQTSRGSRESQKSFRSVSRTKLTTLEQLSCKTSAVVDLFHNDESQKKTATTGSNHNTTAPTVITAVLRDLRDDIIRSPNYRQSEPVSLVNGDR</sequence>
<reference evidence="2" key="1">
    <citation type="submission" date="2015-11" db="EMBL/GenBank/DDBJ databases">
        <title>De novo transcriptome assembly of four potential Pierce s Disease insect vectors from Arizona vineyards.</title>
        <authorList>
            <person name="Tassone E.E."/>
        </authorList>
    </citation>
    <scope>NUCLEOTIDE SEQUENCE</scope>
</reference>
<feature type="compositionally biased region" description="Basic and acidic residues" evidence="1">
    <location>
        <begin position="26"/>
        <end position="46"/>
    </location>
</feature>
<protein>
    <submittedName>
        <fullName evidence="2">Uncharacterized protein</fullName>
    </submittedName>
</protein>
<gene>
    <name evidence="2" type="ORF">g.59312</name>
</gene>
<organism evidence="2">
    <name type="scientific">Homalodisca liturata</name>
    <dbReference type="NCBI Taxonomy" id="320908"/>
    <lineage>
        <taxon>Eukaryota</taxon>
        <taxon>Metazoa</taxon>
        <taxon>Ecdysozoa</taxon>
        <taxon>Arthropoda</taxon>
        <taxon>Hexapoda</taxon>
        <taxon>Insecta</taxon>
        <taxon>Pterygota</taxon>
        <taxon>Neoptera</taxon>
        <taxon>Paraneoptera</taxon>
        <taxon>Hemiptera</taxon>
        <taxon>Auchenorrhyncha</taxon>
        <taxon>Membracoidea</taxon>
        <taxon>Cicadellidae</taxon>
        <taxon>Cicadellinae</taxon>
        <taxon>Proconiini</taxon>
        <taxon>Homalodisca</taxon>
    </lineage>
</organism>
<proteinExistence type="predicted"/>
<feature type="non-terminal residue" evidence="2">
    <location>
        <position position="127"/>
    </location>
</feature>
<name>A0A1B6IMK3_9HEMI</name>
<dbReference type="EMBL" id="GECU01019548">
    <property type="protein sequence ID" value="JAS88158.1"/>
    <property type="molecule type" value="Transcribed_RNA"/>
</dbReference>
<accession>A0A1B6IMK3</accession>
<evidence type="ECO:0000256" key="1">
    <source>
        <dbReference type="SAM" id="MobiDB-lite"/>
    </source>
</evidence>
<evidence type="ECO:0000313" key="2">
    <source>
        <dbReference type="EMBL" id="JAS88158.1"/>
    </source>
</evidence>
<feature type="compositionally biased region" description="Basic residues" evidence="1">
    <location>
        <begin position="13"/>
        <end position="25"/>
    </location>
</feature>
<feature type="region of interest" description="Disordered" evidence="1">
    <location>
        <begin position="1"/>
        <end position="55"/>
    </location>
</feature>
<feature type="compositionally biased region" description="Polar residues" evidence="1">
    <location>
        <begin position="1"/>
        <end position="12"/>
    </location>
</feature>
<dbReference type="AlphaFoldDB" id="A0A1B6IMK3"/>